<keyword evidence="9" id="KW-0902">Two-component regulatory system</keyword>
<dbReference type="PANTHER" id="PTHR45436">
    <property type="entry name" value="SENSOR HISTIDINE KINASE YKOH"/>
    <property type="match status" value="1"/>
</dbReference>
<dbReference type="CDD" id="cd00075">
    <property type="entry name" value="HATPase"/>
    <property type="match status" value="1"/>
</dbReference>
<sequence>MTRRLLLSYLSITVLVLAVLVLPLGLTFANHESDVLLAGIERDAHAVAALVEDDLEMGNPPRIDALLAQYRAGGGRIVVVNTRGAGVADSDAIGGAAEDFSTRPEISAALEGRRAEGIRWSQTLGHNLMYVAIPATSGGVVHGAVRISYPTTELDARVQQNWLRLGALSATVLATVTAVGFVLARGVTRPVRGLRTVAGRLSQGQLQARADTRVGAPELRSLATTVNTMADRLQHLMASQRLFVADASHQLRTPLTALRLRLETLDPYLPADQRPKLDAALRETVRLGRLVDSLLALARADAGIEPVAVDAAEVAADRVTTWRPAATQRDVRLDQHTEPCPPVLVVPGSLEQILDNLLSNAIAATPPGTAVTVHIGPAGRDAIEVRVSDRGPGLSQEQRERAFEPFWRAPDAPPGSGFGLGLAIARRLAEASGGSVRFTDVPGETGVQAVVRLPAQPAHAPKGSPAPSFTSG</sequence>
<evidence type="ECO:0000256" key="11">
    <source>
        <dbReference type="SAM" id="Phobius"/>
    </source>
</evidence>
<dbReference type="PANTHER" id="PTHR45436:SF5">
    <property type="entry name" value="SENSOR HISTIDINE KINASE TRCS"/>
    <property type="match status" value="1"/>
</dbReference>
<dbReference type="SUPFAM" id="SSF55874">
    <property type="entry name" value="ATPase domain of HSP90 chaperone/DNA topoisomerase II/histidine kinase"/>
    <property type="match status" value="1"/>
</dbReference>
<feature type="domain" description="HAMP" evidence="13">
    <location>
        <begin position="185"/>
        <end position="238"/>
    </location>
</feature>
<evidence type="ECO:0000256" key="9">
    <source>
        <dbReference type="ARBA" id="ARBA00023012"/>
    </source>
</evidence>
<dbReference type="InterPro" id="IPR036097">
    <property type="entry name" value="HisK_dim/P_sf"/>
</dbReference>
<accession>A0ABX1J049</accession>
<feature type="domain" description="Histidine kinase" evidence="12">
    <location>
        <begin position="246"/>
        <end position="457"/>
    </location>
</feature>
<dbReference type="CDD" id="cd00082">
    <property type="entry name" value="HisKA"/>
    <property type="match status" value="1"/>
</dbReference>
<dbReference type="InterPro" id="IPR003661">
    <property type="entry name" value="HisK_dim/P_dom"/>
</dbReference>
<evidence type="ECO:0000256" key="4">
    <source>
        <dbReference type="ARBA" id="ARBA00022553"/>
    </source>
</evidence>
<protein>
    <recommendedName>
        <fullName evidence="3">histidine kinase</fullName>
        <ecNumber evidence="3">2.7.13.3</ecNumber>
    </recommendedName>
</protein>
<evidence type="ECO:0000256" key="8">
    <source>
        <dbReference type="ARBA" id="ARBA00022989"/>
    </source>
</evidence>
<reference evidence="14 15" key="1">
    <citation type="submission" date="2020-04" db="EMBL/GenBank/DDBJ databases">
        <title>Novel species.</title>
        <authorList>
            <person name="Teo W.F.A."/>
            <person name="Lipun K."/>
            <person name="Srisuk N."/>
            <person name="Duangmal K."/>
        </authorList>
    </citation>
    <scope>NUCLEOTIDE SEQUENCE [LARGE SCALE GENOMIC DNA]</scope>
    <source>
        <strain evidence="14 15">K13G38</strain>
    </source>
</reference>
<comment type="catalytic activity">
    <reaction evidence="1">
        <text>ATP + protein L-histidine = ADP + protein N-phospho-L-histidine.</text>
        <dbReference type="EC" id="2.7.13.3"/>
    </reaction>
</comment>
<evidence type="ECO:0000313" key="14">
    <source>
        <dbReference type="EMBL" id="NKQ52359.1"/>
    </source>
</evidence>
<keyword evidence="4" id="KW-0597">Phosphoprotein</keyword>
<dbReference type="InterPro" id="IPR003660">
    <property type="entry name" value="HAMP_dom"/>
</dbReference>
<dbReference type="Pfam" id="PF00672">
    <property type="entry name" value="HAMP"/>
    <property type="match status" value="1"/>
</dbReference>
<dbReference type="PRINTS" id="PR00344">
    <property type="entry name" value="BCTRLSENSOR"/>
</dbReference>
<dbReference type="Pfam" id="PF00512">
    <property type="entry name" value="HisKA"/>
    <property type="match status" value="1"/>
</dbReference>
<comment type="caution">
    <text evidence="14">The sequence shown here is derived from an EMBL/GenBank/DDBJ whole genome shotgun (WGS) entry which is preliminary data.</text>
</comment>
<evidence type="ECO:0000256" key="2">
    <source>
        <dbReference type="ARBA" id="ARBA00004236"/>
    </source>
</evidence>
<proteinExistence type="predicted"/>
<dbReference type="EMBL" id="JAAXLS010000002">
    <property type="protein sequence ID" value="NKQ52359.1"/>
    <property type="molecule type" value="Genomic_DNA"/>
</dbReference>
<dbReference type="SMART" id="SM00387">
    <property type="entry name" value="HATPase_c"/>
    <property type="match status" value="1"/>
</dbReference>
<evidence type="ECO:0000256" key="5">
    <source>
        <dbReference type="ARBA" id="ARBA00022679"/>
    </source>
</evidence>
<comment type="subcellular location">
    <subcellularLocation>
        <location evidence="2">Cell membrane</location>
    </subcellularLocation>
</comment>
<evidence type="ECO:0000256" key="10">
    <source>
        <dbReference type="ARBA" id="ARBA00023136"/>
    </source>
</evidence>
<name>A0ABX1J049_9PSEU</name>
<dbReference type="SMART" id="SM00388">
    <property type="entry name" value="HisKA"/>
    <property type="match status" value="1"/>
</dbReference>
<dbReference type="InterPro" id="IPR050428">
    <property type="entry name" value="TCS_sensor_his_kinase"/>
</dbReference>
<evidence type="ECO:0000313" key="15">
    <source>
        <dbReference type="Proteomes" id="UP000715441"/>
    </source>
</evidence>
<dbReference type="PROSITE" id="PS50885">
    <property type="entry name" value="HAMP"/>
    <property type="match status" value="1"/>
</dbReference>
<dbReference type="CDD" id="cd06225">
    <property type="entry name" value="HAMP"/>
    <property type="match status" value="1"/>
</dbReference>
<evidence type="ECO:0000259" key="13">
    <source>
        <dbReference type="PROSITE" id="PS50885"/>
    </source>
</evidence>
<dbReference type="RefSeq" id="WP_168512133.1">
    <property type="nucleotide sequence ID" value="NZ_JAAXLS010000002.1"/>
</dbReference>
<dbReference type="Gene3D" id="6.10.340.10">
    <property type="match status" value="1"/>
</dbReference>
<dbReference type="SMART" id="SM00304">
    <property type="entry name" value="HAMP"/>
    <property type="match status" value="1"/>
</dbReference>
<evidence type="ECO:0000256" key="1">
    <source>
        <dbReference type="ARBA" id="ARBA00000085"/>
    </source>
</evidence>
<feature type="transmembrane region" description="Helical" evidence="11">
    <location>
        <begin position="162"/>
        <end position="184"/>
    </location>
</feature>
<dbReference type="SUPFAM" id="SSF47384">
    <property type="entry name" value="Homodimeric domain of signal transducing histidine kinase"/>
    <property type="match status" value="1"/>
</dbReference>
<keyword evidence="15" id="KW-1185">Reference proteome</keyword>
<keyword evidence="5" id="KW-0808">Transferase</keyword>
<dbReference type="Pfam" id="PF02518">
    <property type="entry name" value="HATPase_c"/>
    <property type="match status" value="1"/>
</dbReference>
<keyword evidence="10 11" id="KW-0472">Membrane</keyword>
<dbReference type="InterPro" id="IPR003594">
    <property type="entry name" value="HATPase_dom"/>
</dbReference>
<evidence type="ECO:0000256" key="7">
    <source>
        <dbReference type="ARBA" id="ARBA00022777"/>
    </source>
</evidence>
<dbReference type="PROSITE" id="PS50109">
    <property type="entry name" value="HIS_KIN"/>
    <property type="match status" value="1"/>
</dbReference>
<evidence type="ECO:0000256" key="6">
    <source>
        <dbReference type="ARBA" id="ARBA00022692"/>
    </source>
</evidence>
<keyword evidence="7" id="KW-0418">Kinase</keyword>
<evidence type="ECO:0000256" key="3">
    <source>
        <dbReference type="ARBA" id="ARBA00012438"/>
    </source>
</evidence>
<gene>
    <name evidence="14" type="ORF">HFP15_05650</name>
</gene>
<evidence type="ECO:0000259" key="12">
    <source>
        <dbReference type="PROSITE" id="PS50109"/>
    </source>
</evidence>
<keyword evidence="6 11" id="KW-0812">Transmembrane</keyword>
<dbReference type="InterPro" id="IPR005467">
    <property type="entry name" value="His_kinase_dom"/>
</dbReference>
<dbReference type="Gene3D" id="1.10.287.130">
    <property type="match status" value="1"/>
</dbReference>
<keyword evidence="8 11" id="KW-1133">Transmembrane helix</keyword>
<dbReference type="InterPro" id="IPR004358">
    <property type="entry name" value="Sig_transdc_His_kin-like_C"/>
</dbReference>
<dbReference type="Gene3D" id="3.30.565.10">
    <property type="entry name" value="Histidine kinase-like ATPase, C-terminal domain"/>
    <property type="match status" value="1"/>
</dbReference>
<dbReference type="InterPro" id="IPR036890">
    <property type="entry name" value="HATPase_C_sf"/>
</dbReference>
<dbReference type="SUPFAM" id="SSF158472">
    <property type="entry name" value="HAMP domain-like"/>
    <property type="match status" value="1"/>
</dbReference>
<organism evidence="14 15">
    <name type="scientific">Amycolatopsis acididurans</name>
    <dbReference type="NCBI Taxonomy" id="2724524"/>
    <lineage>
        <taxon>Bacteria</taxon>
        <taxon>Bacillati</taxon>
        <taxon>Actinomycetota</taxon>
        <taxon>Actinomycetes</taxon>
        <taxon>Pseudonocardiales</taxon>
        <taxon>Pseudonocardiaceae</taxon>
        <taxon>Amycolatopsis</taxon>
    </lineage>
</organism>
<dbReference type="Proteomes" id="UP000715441">
    <property type="component" value="Unassembled WGS sequence"/>
</dbReference>
<dbReference type="EC" id="2.7.13.3" evidence="3"/>